<gene>
    <name evidence="5" type="ORF">GS601_09575</name>
</gene>
<keyword evidence="1 3" id="KW-0597">Phosphoprotein</keyword>
<evidence type="ECO:0000256" key="1">
    <source>
        <dbReference type="ARBA" id="ARBA00022553"/>
    </source>
</evidence>
<dbReference type="PROSITE" id="PS50110">
    <property type="entry name" value="RESPONSE_REGULATORY"/>
    <property type="match status" value="1"/>
</dbReference>
<keyword evidence="6" id="KW-1185">Reference proteome</keyword>
<dbReference type="InterPro" id="IPR001789">
    <property type="entry name" value="Sig_transdc_resp-reg_receiver"/>
</dbReference>
<keyword evidence="2" id="KW-0902">Two-component regulatory system</keyword>
<comment type="caution">
    <text evidence="5">The sequence shown here is derived from an EMBL/GenBank/DDBJ whole genome shotgun (WGS) entry which is preliminary data.</text>
</comment>
<feature type="modified residue" description="4-aspartylphosphate" evidence="3">
    <location>
        <position position="59"/>
    </location>
</feature>
<reference evidence="5" key="1">
    <citation type="submission" date="2019-12" db="EMBL/GenBank/DDBJ databases">
        <title>High-Quality draft genome sequences of three cyanobacteria isolated from the limestone walls of the Old Cathedral of Coimbra.</title>
        <authorList>
            <person name="Tiago I."/>
            <person name="Soares F."/>
            <person name="Portugal A."/>
        </authorList>
    </citation>
    <scope>NUCLEOTIDE SEQUENCE</scope>
    <source>
        <strain evidence="5">A</strain>
    </source>
</reference>
<evidence type="ECO:0000313" key="6">
    <source>
        <dbReference type="Proteomes" id="UP000646053"/>
    </source>
</evidence>
<dbReference type="AlphaFoldDB" id="A0A8J7Z8S7"/>
<evidence type="ECO:0000256" key="2">
    <source>
        <dbReference type="ARBA" id="ARBA00023012"/>
    </source>
</evidence>
<dbReference type="SUPFAM" id="SSF52172">
    <property type="entry name" value="CheY-like"/>
    <property type="match status" value="1"/>
</dbReference>
<dbReference type="InterPro" id="IPR011006">
    <property type="entry name" value="CheY-like_superfamily"/>
</dbReference>
<sequence>MCVSSRKPLILAVDDNEDNLFLLRYQLQDTIDCSLITAMDGKSALALIESEMPDLVLLDIVLPDMNGMEVARRIRECQKTIDLPIVALTASARQEDRDRILESGCNDYLSKPYDLDDLEKVIHQHLQRHLLCSQPL</sequence>
<dbReference type="SMART" id="SM00448">
    <property type="entry name" value="REC"/>
    <property type="match status" value="1"/>
</dbReference>
<dbReference type="EMBL" id="WVIE01000009">
    <property type="protein sequence ID" value="NDJ17535.1"/>
    <property type="molecule type" value="Genomic_DNA"/>
</dbReference>
<organism evidence="5 6">
    <name type="scientific">Myxacorys almedinensis A</name>
    <dbReference type="NCBI Taxonomy" id="2690445"/>
    <lineage>
        <taxon>Bacteria</taxon>
        <taxon>Bacillati</taxon>
        <taxon>Cyanobacteriota</taxon>
        <taxon>Cyanophyceae</taxon>
        <taxon>Leptolyngbyales</taxon>
        <taxon>Leptolyngbyaceae</taxon>
        <taxon>Myxacorys</taxon>
        <taxon>Myxacorys almedinensis</taxon>
    </lineage>
</organism>
<evidence type="ECO:0000259" key="4">
    <source>
        <dbReference type="PROSITE" id="PS50110"/>
    </source>
</evidence>
<name>A0A8J7Z8S7_9CYAN</name>
<dbReference type="PANTHER" id="PTHR45339">
    <property type="entry name" value="HYBRID SIGNAL TRANSDUCTION HISTIDINE KINASE J"/>
    <property type="match status" value="1"/>
</dbReference>
<dbReference type="Proteomes" id="UP000646053">
    <property type="component" value="Unassembled WGS sequence"/>
</dbReference>
<evidence type="ECO:0000313" key="5">
    <source>
        <dbReference type="EMBL" id="NDJ17535.1"/>
    </source>
</evidence>
<evidence type="ECO:0000256" key="3">
    <source>
        <dbReference type="PROSITE-ProRule" id="PRU00169"/>
    </source>
</evidence>
<dbReference type="PANTHER" id="PTHR45339:SF1">
    <property type="entry name" value="HYBRID SIGNAL TRANSDUCTION HISTIDINE KINASE J"/>
    <property type="match status" value="1"/>
</dbReference>
<feature type="domain" description="Response regulatory" evidence="4">
    <location>
        <begin position="9"/>
        <end position="126"/>
    </location>
</feature>
<proteinExistence type="predicted"/>
<dbReference type="GO" id="GO:0000160">
    <property type="term" value="P:phosphorelay signal transduction system"/>
    <property type="evidence" value="ECO:0007669"/>
    <property type="project" value="UniProtKB-KW"/>
</dbReference>
<protein>
    <submittedName>
        <fullName evidence="5">Response regulator</fullName>
    </submittedName>
</protein>
<dbReference type="Pfam" id="PF00072">
    <property type="entry name" value="Response_reg"/>
    <property type="match status" value="1"/>
</dbReference>
<accession>A0A8J7Z8S7</accession>
<dbReference type="Gene3D" id="3.40.50.2300">
    <property type="match status" value="1"/>
</dbReference>
<dbReference type="RefSeq" id="WP_162423053.1">
    <property type="nucleotide sequence ID" value="NZ_WVIE01000009.1"/>
</dbReference>